<dbReference type="AlphaFoldDB" id="A0A1H1KHW1"/>
<keyword evidence="7 9" id="KW-0472">Membrane</keyword>
<keyword evidence="6 9" id="KW-1133">Transmembrane helix</keyword>
<keyword evidence="2" id="KW-0813">Transport</keyword>
<feature type="transmembrane region" description="Helical" evidence="9">
    <location>
        <begin position="152"/>
        <end position="172"/>
    </location>
</feature>
<evidence type="ECO:0000256" key="1">
    <source>
        <dbReference type="ARBA" id="ARBA00004651"/>
    </source>
</evidence>
<feature type="transmembrane region" description="Helical" evidence="9">
    <location>
        <begin position="49"/>
        <end position="66"/>
    </location>
</feature>
<dbReference type="CDD" id="cd06582">
    <property type="entry name" value="TM_PBP1_LivH_like"/>
    <property type="match status" value="1"/>
</dbReference>
<organism evidence="10 11">
    <name type="scientific">Paraburkholderia tuberum</name>
    <dbReference type="NCBI Taxonomy" id="157910"/>
    <lineage>
        <taxon>Bacteria</taxon>
        <taxon>Pseudomonadati</taxon>
        <taxon>Pseudomonadota</taxon>
        <taxon>Betaproteobacteria</taxon>
        <taxon>Burkholderiales</taxon>
        <taxon>Burkholderiaceae</taxon>
        <taxon>Paraburkholderia</taxon>
    </lineage>
</organism>
<dbReference type="EMBL" id="FNKX01000004">
    <property type="protein sequence ID" value="SDR61662.1"/>
    <property type="molecule type" value="Genomic_DNA"/>
</dbReference>
<evidence type="ECO:0000256" key="7">
    <source>
        <dbReference type="ARBA" id="ARBA00023136"/>
    </source>
</evidence>
<feature type="transmembrane region" description="Helical" evidence="9">
    <location>
        <begin position="20"/>
        <end position="42"/>
    </location>
</feature>
<dbReference type="GO" id="GO:0006865">
    <property type="term" value="P:amino acid transport"/>
    <property type="evidence" value="ECO:0007669"/>
    <property type="project" value="UniProtKB-KW"/>
</dbReference>
<dbReference type="PANTHER" id="PTHR11795:SF442">
    <property type="entry name" value="ABC TRANSPORTER ATP-BINDING PROTEIN"/>
    <property type="match status" value="1"/>
</dbReference>
<feature type="transmembrane region" description="Helical" evidence="9">
    <location>
        <begin position="72"/>
        <end position="90"/>
    </location>
</feature>
<sequence length="301" mass="31229">MDLTALTECLLSAPCLVTQTMTGLVIAFLLFLAASGLTLVFGVLRVTNFAHGTFYMLGAYFTIAFYRANGSFLVAVIGATLLVAASGALFERTVISRVKDSNPLMILLGCYGVVLIADDLVKIFWGSAALSTGMPEAMQLPPVQLGGGVVPVYYLVLIGISATVGIASWLLINRSGFGRAVQAVAEVPKMAAALGINTRLYAAVVVAVGCGLAGLAGSLASPMRATMPGVGFSILIECFVVTVIGGMGSIFGALLAALFIGLTRSYGSIAMPLFTEGLTFVSMLIVLCVKPTGLFAVHERP</sequence>
<dbReference type="RefSeq" id="WP_090812361.1">
    <property type="nucleotide sequence ID" value="NZ_FNKX01000004.1"/>
</dbReference>
<protein>
    <submittedName>
        <fullName evidence="10">Amino acid/amide ABC transporter membrane protein 1, HAAT family</fullName>
    </submittedName>
</protein>
<feature type="transmembrane region" description="Helical" evidence="9">
    <location>
        <begin position="102"/>
        <end position="125"/>
    </location>
</feature>
<feature type="transmembrane region" description="Helical" evidence="9">
    <location>
        <begin position="200"/>
        <end position="220"/>
    </location>
</feature>
<dbReference type="InterPro" id="IPR052157">
    <property type="entry name" value="BCAA_transport_permease"/>
</dbReference>
<evidence type="ECO:0000313" key="11">
    <source>
        <dbReference type="Proteomes" id="UP000199365"/>
    </source>
</evidence>
<keyword evidence="4 9" id="KW-0812">Transmembrane</keyword>
<evidence type="ECO:0000256" key="3">
    <source>
        <dbReference type="ARBA" id="ARBA00022475"/>
    </source>
</evidence>
<keyword evidence="3" id="KW-1003">Cell membrane</keyword>
<dbReference type="Proteomes" id="UP000199365">
    <property type="component" value="Unassembled WGS sequence"/>
</dbReference>
<comment type="subcellular location">
    <subcellularLocation>
        <location evidence="1">Cell membrane</location>
        <topology evidence="1">Multi-pass membrane protein</topology>
    </subcellularLocation>
</comment>
<evidence type="ECO:0000313" key="10">
    <source>
        <dbReference type="EMBL" id="SDR61662.1"/>
    </source>
</evidence>
<dbReference type="Pfam" id="PF02653">
    <property type="entry name" value="BPD_transp_2"/>
    <property type="match status" value="1"/>
</dbReference>
<accession>A0A1H1KHW1</accession>
<dbReference type="GO" id="GO:0022857">
    <property type="term" value="F:transmembrane transporter activity"/>
    <property type="evidence" value="ECO:0007669"/>
    <property type="project" value="InterPro"/>
</dbReference>
<dbReference type="PANTHER" id="PTHR11795">
    <property type="entry name" value="BRANCHED-CHAIN AMINO ACID TRANSPORT SYSTEM PERMEASE PROTEIN LIVH"/>
    <property type="match status" value="1"/>
</dbReference>
<feature type="transmembrane region" description="Helical" evidence="9">
    <location>
        <begin position="273"/>
        <end position="297"/>
    </location>
</feature>
<evidence type="ECO:0000256" key="6">
    <source>
        <dbReference type="ARBA" id="ARBA00022989"/>
    </source>
</evidence>
<name>A0A1H1KHW1_9BURK</name>
<dbReference type="InterPro" id="IPR001851">
    <property type="entry name" value="ABC_transp_permease"/>
</dbReference>
<evidence type="ECO:0000256" key="2">
    <source>
        <dbReference type="ARBA" id="ARBA00022448"/>
    </source>
</evidence>
<evidence type="ECO:0000256" key="4">
    <source>
        <dbReference type="ARBA" id="ARBA00022692"/>
    </source>
</evidence>
<reference evidence="11" key="1">
    <citation type="submission" date="2016-10" db="EMBL/GenBank/DDBJ databases">
        <authorList>
            <person name="Varghese N."/>
            <person name="Submissions S."/>
        </authorList>
    </citation>
    <scope>NUCLEOTIDE SEQUENCE [LARGE SCALE GENOMIC DNA]</scope>
    <source>
        <strain evidence="11">DUS833</strain>
    </source>
</reference>
<comment type="similarity">
    <text evidence="8">Belongs to the binding-protein-dependent transport system permease family. LivHM subfamily.</text>
</comment>
<keyword evidence="5" id="KW-0029">Amino-acid transport</keyword>
<evidence type="ECO:0000256" key="9">
    <source>
        <dbReference type="SAM" id="Phobius"/>
    </source>
</evidence>
<evidence type="ECO:0000256" key="8">
    <source>
        <dbReference type="ARBA" id="ARBA00037998"/>
    </source>
</evidence>
<evidence type="ECO:0000256" key="5">
    <source>
        <dbReference type="ARBA" id="ARBA00022970"/>
    </source>
</evidence>
<dbReference type="STRING" id="157910.SAMN05445850_7887"/>
<dbReference type="GO" id="GO:0005886">
    <property type="term" value="C:plasma membrane"/>
    <property type="evidence" value="ECO:0007669"/>
    <property type="project" value="UniProtKB-SubCell"/>
</dbReference>
<keyword evidence="11" id="KW-1185">Reference proteome</keyword>
<proteinExistence type="inferred from homology"/>
<gene>
    <name evidence="10" type="ORF">SAMN05445850_7887</name>
</gene>
<feature type="transmembrane region" description="Helical" evidence="9">
    <location>
        <begin position="232"/>
        <end position="261"/>
    </location>
</feature>